<dbReference type="UniPathway" id="UPA01014"/>
<name>A0A0D8BH12_9ACTN</name>
<dbReference type="SUPFAM" id="SSF53383">
    <property type="entry name" value="PLP-dependent transferases"/>
    <property type="match status" value="1"/>
</dbReference>
<proteinExistence type="inferred from homology"/>
<feature type="modified residue" description="N6-(pyridoxal phosphate)lysine" evidence="3">
    <location>
        <position position="230"/>
    </location>
</feature>
<dbReference type="InterPro" id="IPR000192">
    <property type="entry name" value="Aminotrans_V_dom"/>
</dbReference>
<dbReference type="Gene3D" id="3.90.1150.10">
    <property type="entry name" value="Aspartate Aminotransferase, domain 1"/>
    <property type="match status" value="1"/>
</dbReference>
<evidence type="ECO:0000259" key="4">
    <source>
        <dbReference type="Pfam" id="PF00266"/>
    </source>
</evidence>
<accession>A0A0D8BH12</accession>
<dbReference type="Pfam" id="PF00266">
    <property type="entry name" value="Aminotran_5"/>
    <property type="match status" value="1"/>
</dbReference>
<dbReference type="PATRIC" id="fig|1502723.3.peg.895"/>
<dbReference type="InterPro" id="IPR015424">
    <property type="entry name" value="PyrdxlP-dep_Trfase"/>
</dbReference>
<sequence length="412" mass="43532">MSATHRAGTELSRRWRAARPASAVTHLDSAAAARPSQATLDAQIAHLRREGERGAYVAEMEVGEVLHSARAALADLLGPGLGPDEVAFHHSASTAFAALLTAWPLPPRGRVGILPSEYGSNTLVLEARARQAPLELINLPVDPQGVIDLDALDRVGMPTPGAARPLGLDELDLVVLPHVPSQRGIVQPAVEIGRRCAAAGVPLILDVAQSLGQLDVSHVHASAYVGTSRKWLCGPRGTGFLAVRGDLAERISVAVPSLYSMGRGEDGRPIPLPGLARLGIGEASIASRVGLAHALSELLASDPPLVFARIVYLASYGRRVLDGAGAWRVREQPDSPTGIVTLEPPPGVDPVAVRDRLYRQEAILTSAIPVQRSRDLEGPVLRVSAHVYNDPVEFDRLAAALSRDPGNSPSHA</sequence>
<keyword evidence="6" id="KW-1185">Reference proteome</keyword>
<dbReference type="PANTHER" id="PTHR43586:SF8">
    <property type="entry name" value="CYSTEINE DESULFURASE 1, CHLOROPLASTIC"/>
    <property type="match status" value="1"/>
</dbReference>
<dbReference type="OrthoDB" id="9808002at2"/>
<evidence type="ECO:0000256" key="2">
    <source>
        <dbReference type="ARBA" id="ARBA00022898"/>
    </source>
</evidence>
<evidence type="ECO:0000256" key="1">
    <source>
        <dbReference type="ARBA" id="ARBA00001933"/>
    </source>
</evidence>
<keyword evidence="2 3" id="KW-0663">Pyridoxal phosphate</keyword>
<comment type="pathway">
    <text evidence="3">Amino-acid biosynthesis; ergothioneine biosynthesis.</text>
</comment>
<dbReference type="PANTHER" id="PTHR43586">
    <property type="entry name" value="CYSTEINE DESULFURASE"/>
    <property type="match status" value="1"/>
</dbReference>
<reference evidence="5 6" key="2">
    <citation type="journal article" date="2016" name="Genome Announc.">
        <title>Permanent Draft Genome Sequences for Two Variants of Frankia sp. Strain CpI1, the First Frankia Strain Isolated from Root Nodules of Comptonia peregrina.</title>
        <authorList>
            <person name="Oshone R."/>
            <person name="Hurst S.G.IV."/>
            <person name="Abebe-Akele F."/>
            <person name="Simpson S."/>
            <person name="Morris K."/>
            <person name="Thomas W.K."/>
            <person name="Tisa L.S."/>
        </authorList>
    </citation>
    <scope>NUCLEOTIDE SEQUENCE [LARGE SCALE GENOMIC DNA]</scope>
    <source>
        <strain evidence="6">CpI1-S</strain>
    </source>
</reference>
<protein>
    <recommendedName>
        <fullName evidence="3">Probable hercynylcysteine sulfoxide lyase</fullName>
        <ecNumber evidence="3">4.4.-.-</ecNumber>
    </recommendedName>
</protein>
<dbReference type="EMBL" id="JYFN01000012">
    <property type="protein sequence ID" value="KJE23573.1"/>
    <property type="molecule type" value="Genomic_DNA"/>
</dbReference>
<dbReference type="InterPro" id="IPR015421">
    <property type="entry name" value="PyrdxlP-dep_Trfase_major"/>
</dbReference>
<comment type="function">
    <text evidence="3">Probably catalyzes the conversion of hercynylcysteine sulfoxide to ergothioneine.</text>
</comment>
<dbReference type="AlphaFoldDB" id="A0A0D8BH12"/>
<reference evidence="6" key="1">
    <citation type="submission" date="2015-02" db="EMBL/GenBank/DDBJ databases">
        <title>Draft Genome of Frankia sp. CpI1-S.</title>
        <authorList>
            <person name="Oshone R.T."/>
            <person name="Ngom M."/>
            <person name="Ghodhbane-Gtari F."/>
            <person name="Gtari M."/>
            <person name="Morris K."/>
            <person name="Thomas K."/>
            <person name="Sen A."/>
            <person name="Tisa L.S."/>
        </authorList>
    </citation>
    <scope>NUCLEOTIDE SEQUENCE [LARGE SCALE GENOMIC DNA]</scope>
    <source>
        <strain evidence="6">CpI1-S</strain>
    </source>
</reference>
<dbReference type="InterPro" id="IPR015422">
    <property type="entry name" value="PyrdxlP-dep_Trfase_small"/>
</dbReference>
<evidence type="ECO:0000313" key="6">
    <source>
        <dbReference type="Proteomes" id="UP000032545"/>
    </source>
</evidence>
<feature type="domain" description="Aminotransferase class V" evidence="4">
    <location>
        <begin position="26"/>
        <end position="252"/>
    </location>
</feature>
<dbReference type="Proteomes" id="UP000032545">
    <property type="component" value="Unassembled WGS sequence"/>
</dbReference>
<keyword evidence="3 5" id="KW-0456">Lyase</keyword>
<dbReference type="GO" id="GO:1990411">
    <property type="term" value="F:hercynylcysteine sulfoxide lyase activity (ergothioneine-forming)"/>
    <property type="evidence" value="ECO:0007669"/>
    <property type="project" value="RHEA"/>
</dbReference>
<dbReference type="HAMAP" id="MF_02038">
    <property type="entry name" value="EgtE"/>
    <property type="match status" value="1"/>
</dbReference>
<dbReference type="Gene3D" id="3.40.640.10">
    <property type="entry name" value="Type I PLP-dependent aspartate aminotransferase-like (Major domain)"/>
    <property type="match status" value="1"/>
</dbReference>
<evidence type="ECO:0000256" key="3">
    <source>
        <dbReference type="HAMAP-Rule" id="MF_02038"/>
    </source>
</evidence>
<evidence type="ECO:0000313" key="5">
    <source>
        <dbReference type="EMBL" id="KJE23573.1"/>
    </source>
</evidence>
<gene>
    <name evidence="3" type="primary">egtE</name>
    <name evidence="5" type="ORF">FF36_02022</name>
</gene>
<dbReference type="InterPro" id="IPR027563">
    <property type="entry name" value="EgtE"/>
</dbReference>
<comment type="cofactor">
    <cofactor evidence="1 3">
        <name>pyridoxal 5'-phosphate</name>
        <dbReference type="ChEBI" id="CHEBI:597326"/>
    </cofactor>
</comment>
<comment type="similarity">
    <text evidence="3">Belongs to the class-V pyridoxal-phosphate-dependent aminotransferase family. EgtE subfamily.</text>
</comment>
<organism evidence="5 6">
    <name type="scientific">Frankia torreyi</name>
    <dbReference type="NCBI Taxonomy" id="1856"/>
    <lineage>
        <taxon>Bacteria</taxon>
        <taxon>Bacillati</taxon>
        <taxon>Actinomycetota</taxon>
        <taxon>Actinomycetes</taxon>
        <taxon>Frankiales</taxon>
        <taxon>Frankiaceae</taxon>
        <taxon>Frankia</taxon>
    </lineage>
</organism>
<dbReference type="EC" id="4.4.-.-" evidence="3"/>
<comment type="catalytic activity">
    <reaction evidence="3">
        <text>S-(hercyn-2-yl)-L-cysteine S-oxide + AH2 + H(+) = ergothioneine + pyruvate + A + NH4(+)</text>
        <dbReference type="Rhea" id="RHEA:42688"/>
        <dbReference type="ChEBI" id="CHEBI:13193"/>
        <dbReference type="ChEBI" id="CHEBI:15361"/>
        <dbReference type="ChEBI" id="CHEBI:15378"/>
        <dbReference type="ChEBI" id="CHEBI:17499"/>
        <dbReference type="ChEBI" id="CHEBI:28938"/>
        <dbReference type="ChEBI" id="CHEBI:82706"/>
        <dbReference type="ChEBI" id="CHEBI:134344"/>
    </reaction>
</comment>
<comment type="caution">
    <text evidence="5">The sequence shown here is derived from an EMBL/GenBank/DDBJ whole genome shotgun (WGS) entry which is preliminary data.</text>
</comment>